<gene>
    <name evidence="1" type="ORF">E6H00_15975</name>
</gene>
<dbReference type="EMBL" id="VBAK01000162">
    <property type="protein sequence ID" value="TMI87306.1"/>
    <property type="molecule type" value="Genomic_DNA"/>
</dbReference>
<dbReference type="SUPFAM" id="SSF48239">
    <property type="entry name" value="Terpenoid cyclases/Protein prenyltransferases"/>
    <property type="match status" value="1"/>
</dbReference>
<evidence type="ECO:0000313" key="2">
    <source>
        <dbReference type="Proteomes" id="UP000318509"/>
    </source>
</evidence>
<dbReference type="AlphaFoldDB" id="A0A537JVT6"/>
<protein>
    <submittedName>
        <fullName evidence="1">Terpene cyclase/mutase family protein</fullName>
    </submittedName>
</protein>
<reference evidence="1 2" key="1">
    <citation type="journal article" date="2019" name="Nat. Microbiol.">
        <title>Mediterranean grassland soil C-N compound turnover is dependent on rainfall and depth, and is mediated by genomically divergent microorganisms.</title>
        <authorList>
            <person name="Diamond S."/>
            <person name="Andeer P.F."/>
            <person name="Li Z."/>
            <person name="Crits-Christoph A."/>
            <person name="Burstein D."/>
            <person name="Anantharaman K."/>
            <person name="Lane K.R."/>
            <person name="Thomas B.C."/>
            <person name="Pan C."/>
            <person name="Northen T.R."/>
            <person name="Banfield J.F."/>
        </authorList>
    </citation>
    <scope>NUCLEOTIDE SEQUENCE [LARGE SCALE GENOMIC DNA]</scope>
    <source>
        <strain evidence="1">NP_3</strain>
    </source>
</reference>
<dbReference type="CDD" id="cd00688">
    <property type="entry name" value="ISOPREN_C2_like"/>
    <property type="match status" value="1"/>
</dbReference>
<dbReference type="Gene3D" id="1.50.10.20">
    <property type="match status" value="2"/>
</dbReference>
<accession>A0A537JVT6</accession>
<sequence length="301" mass="32279">MASPRLEGRTGGVMSVRYDWRRTIAFIDQSGNETERARLRGLLGRTRPDARILRTLEALQNEDGGYPGELAQGRPSSVEATALVLGWMQDLSMFAFPQAQRAVTYLLTAQRPDGTWDESPGLLRYGPSPRLVPGDPRVQALCTALAACWLAFLGYRQDHGVARALAWLRSRQAADGRFLGFLRTTWAAAAVFRLVEGAGSSTSARAVEALTGVGDDRWYPGALAGMLACLAEAGVPASVPVMRRGLGRLWALARPDGSWSSEDGDAYTVEVTLGALRALLRCGAVSPPAIQEAPPAGAIET</sequence>
<dbReference type="InterPro" id="IPR008930">
    <property type="entry name" value="Terpenoid_cyclase/PrenylTrfase"/>
</dbReference>
<name>A0A537JVT6_9BACT</name>
<proteinExistence type="predicted"/>
<dbReference type="Proteomes" id="UP000318509">
    <property type="component" value="Unassembled WGS sequence"/>
</dbReference>
<evidence type="ECO:0000313" key="1">
    <source>
        <dbReference type="EMBL" id="TMI87306.1"/>
    </source>
</evidence>
<comment type="caution">
    <text evidence="1">The sequence shown here is derived from an EMBL/GenBank/DDBJ whole genome shotgun (WGS) entry which is preliminary data.</text>
</comment>
<organism evidence="1 2">
    <name type="scientific">Candidatus Segetimicrobium genomatis</name>
    <dbReference type="NCBI Taxonomy" id="2569760"/>
    <lineage>
        <taxon>Bacteria</taxon>
        <taxon>Bacillati</taxon>
        <taxon>Candidatus Sysuimicrobiota</taxon>
        <taxon>Candidatus Sysuimicrobiia</taxon>
        <taxon>Candidatus Sysuimicrobiales</taxon>
        <taxon>Candidatus Segetimicrobiaceae</taxon>
        <taxon>Candidatus Segetimicrobium</taxon>
    </lineage>
</organism>